<gene>
    <name evidence="1" type="ORF">HMPREF7215_0293</name>
</gene>
<comment type="caution">
    <text evidence="1">The sequence shown here is derived from an EMBL/GenBank/DDBJ whole genome shotgun (WGS) entry which is preliminary data.</text>
</comment>
<reference evidence="1 2" key="1">
    <citation type="submission" date="2009-12" db="EMBL/GenBank/DDBJ databases">
        <authorList>
            <person name="Shrivastava S."/>
            <person name="Madupu R."/>
            <person name="Durkin A.S."/>
            <person name="Torralba M."/>
            <person name="Methe B."/>
            <person name="Sutton G.G."/>
            <person name="Strausberg R.L."/>
            <person name="Nelson K.E."/>
        </authorList>
    </citation>
    <scope>NUCLEOTIDE SEQUENCE [LARGE SCALE GENOMIC DNA]</scope>
    <source>
        <strain evidence="1 2">W5455</strain>
    </source>
</reference>
<organism evidence="1 2">
    <name type="scientific">Pyramidobacter piscolens W5455</name>
    <dbReference type="NCBI Taxonomy" id="352165"/>
    <lineage>
        <taxon>Bacteria</taxon>
        <taxon>Thermotogati</taxon>
        <taxon>Synergistota</taxon>
        <taxon>Synergistia</taxon>
        <taxon>Synergistales</taxon>
        <taxon>Dethiosulfovibrionaceae</taxon>
        <taxon>Pyramidobacter</taxon>
    </lineage>
</organism>
<proteinExistence type="predicted"/>
<keyword evidence="2" id="KW-1185">Reference proteome</keyword>
<evidence type="ECO:0000313" key="2">
    <source>
        <dbReference type="Proteomes" id="UP000006462"/>
    </source>
</evidence>
<evidence type="ECO:0000313" key="1">
    <source>
        <dbReference type="EMBL" id="EFB91203.1"/>
    </source>
</evidence>
<dbReference type="RefSeq" id="WP_009164267.1">
    <property type="nucleotide sequence ID" value="NZ_ADFP01000047.1"/>
</dbReference>
<dbReference type="EMBL" id="ADFP01000047">
    <property type="protein sequence ID" value="EFB91203.1"/>
    <property type="molecule type" value="Genomic_DNA"/>
</dbReference>
<dbReference type="GeneID" id="90986582"/>
<dbReference type="Proteomes" id="UP000006462">
    <property type="component" value="Unassembled WGS sequence"/>
</dbReference>
<accession>A0ABM9ZW96</accession>
<sequence>MLDRKLIEMMYDTAVKSGRQGARSAAAVYRRMLEMPLGAQMSVRFLEGEDFIVTCRKEGYELA</sequence>
<name>A0ABM9ZW96_9BACT</name>
<protein>
    <submittedName>
        <fullName evidence="1">Uncharacterized protein</fullName>
    </submittedName>
</protein>